<evidence type="ECO:0000313" key="3">
    <source>
        <dbReference type="Proteomes" id="UP001183414"/>
    </source>
</evidence>
<comment type="caution">
    <text evidence="2">The sequence shown here is derived from an EMBL/GenBank/DDBJ whole genome shotgun (WGS) entry which is preliminary data.</text>
</comment>
<organism evidence="2 3">
    <name type="scientific">Streptomyces hazeniae</name>
    <dbReference type="NCBI Taxonomy" id="3075538"/>
    <lineage>
        <taxon>Bacteria</taxon>
        <taxon>Bacillati</taxon>
        <taxon>Actinomycetota</taxon>
        <taxon>Actinomycetes</taxon>
        <taxon>Kitasatosporales</taxon>
        <taxon>Streptomycetaceae</taxon>
        <taxon>Streptomyces</taxon>
    </lineage>
</organism>
<sequence>MKALALTGVGIGLCGVAALASPLVTLVLAGGRTRPATTTGPLLDDLVTAAERSRTERSRTERSRTERGPAESGRTDGGSRHDGDSASGNTAPHRSGGTPLPPGTAGTPSALPFIPAQRTRR</sequence>
<evidence type="ECO:0000256" key="1">
    <source>
        <dbReference type="SAM" id="MobiDB-lite"/>
    </source>
</evidence>
<dbReference type="RefSeq" id="WP_311676219.1">
    <property type="nucleotide sequence ID" value="NZ_JAVREQ010000048.1"/>
</dbReference>
<keyword evidence="3" id="KW-1185">Reference proteome</keyword>
<name>A0ABU2P072_9ACTN</name>
<feature type="region of interest" description="Disordered" evidence="1">
    <location>
        <begin position="32"/>
        <end position="121"/>
    </location>
</feature>
<accession>A0ABU2P072</accession>
<reference evidence="3" key="1">
    <citation type="submission" date="2023-07" db="EMBL/GenBank/DDBJ databases">
        <title>30 novel species of actinomycetes from the DSMZ collection.</title>
        <authorList>
            <person name="Nouioui I."/>
        </authorList>
    </citation>
    <scope>NUCLEOTIDE SEQUENCE [LARGE SCALE GENOMIC DNA]</scope>
    <source>
        <strain evidence="3">DSM 42041</strain>
    </source>
</reference>
<protein>
    <submittedName>
        <fullName evidence="2">Uncharacterized protein</fullName>
    </submittedName>
</protein>
<dbReference type="EMBL" id="JAVREQ010000048">
    <property type="protein sequence ID" value="MDT0382647.1"/>
    <property type="molecule type" value="Genomic_DNA"/>
</dbReference>
<gene>
    <name evidence="2" type="ORF">RM572_28250</name>
</gene>
<dbReference type="Proteomes" id="UP001183414">
    <property type="component" value="Unassembled WGS sequence"/>
</dbReference>
<proteinExistence type="predicted"/>
<feature type="compositionally biased region" description="Low complexity" evidence="1">
    <location>
        <begin position="32"/>
        <end position="43"/>
    </location>
</feature>
<feature type="compositionally biased region" description="Basic and acidic residues" evidence="1">
    <location>
        <begin position="51"/>
        <end position="84"/>
    </location>
</feature>
<evidence type="ECO:0000313" key="2">
    <source>
        <dbReference type="EMBL" id="MDT0382647.1"/>
    </source>
</evidence>